<evidence type="ECO:0000256" key="3">
    <source>
        <dbReference type="ARBA" id="ARBA00022679"/>
    </source>
</evidence>
<accession>A0A0D0HUG4</accession>
<organism evidence="8 9">
    <name type="scientific">Leucobacter komagatae</name>
    <dbReference type="NCBI Taxonomy" id="55969"/>
    <lineage>
        <taxon>Bacteria</taxon>
        <taxon>Bacillati</taxon>
        <taxon>Actinomycetota</taxon>
        <taxon>Actinomycetes</taxon>
        <taxon>Micrococcales</taxon>
        <taxon>Microbacteriaceae</taxon>
        <taxon>Leucobacter</taxon>
    </lineage>
</organism>
<dbReference type="GO" id="GO:0009307">
    <property type="term" value="P:DNA restriction-modification system"/>
    <property type="evidence" value="ECO:0007669"/>
    <property type="project" value="UniProtKB-KW"/>
</dbReference>
<evidence type="ECO:0000256" key="6">
    <source>
        <dbReference type="ARBA" id="ARBA00047942"/>
    </source>
</evidence>
<protein>
    <recommendedName>
        <fullName evidence="1">site-specific DNA-methyltransferase (adenine-specific)</fullName>
        <ecNumber evidence="1">2.1.1.72</ecNumber>
    </recommendedName>
</protein>
<evidence type="ECO:0000259" key="7">
    <source>
        <dbReference type="Pfam" id="PF02384"/>
    </source>
</evidence>
<dbReference type="PANTHER" id="PTHR33841:SF6">
    <property type="entry name" value="TYPE II METHYLTRANSFERASE M.HINDII"/>
    <property type="match status" value="1"/>
</dbReference>
<dbReference type="EMBL" id="JXSQ01000047">
    <property type="protein sequence ID" value="KIP51306.1"/>
    <property type="molecule type" value="Genomic_DNA"/>
</dbReference>
<evidence type="ECO:0000256" key="5">
    <source>
        <dbReference type="ARBA" id="ARBA00023125"/>
    </source>
</evidence>
<keyword evidence="4" id="KW-0680">Restriction system</keyword>
<evidence type="ECO:0000313" key="8">
    <source>
        <dbReference type="EMBL" id="KIP51306.1"/>
    </source>
</evidence>
<dbReference type="InterPro" id="IPR050953">
    <property type="entry name" value="N4_N6_ade-DNA_methylase"/>
</dbReference>
<dbReference type="PANTHER" id="PTHR33841">
    <property type="entry name" value="DNA METHYLTRANSFERASE YEEA-RELATED"/>
    <property type="match status" value="1"/>
</dbReference>
<keyword evidence="3" id="KW-0808">Transferase</keyword>
<gene>
    <name evidence="8" type="ORF">SD72_16185</name>
</gene>
<dbReference type="Proteomes" id="UP000032120">
    <property type="component" value="Unassembled WGS sequence"/>
</dbReference>
<dbReference type="GO" id="GO:0009007">
    <property type="term" value="F:site-specific DNA-methyltransferase (adenine-specific) activity"/>
    <property type="evidence" value="ECO:0007669"/>
    <property type="project" value="UniProtKB-EC"/>
</dbReference>
<comment type="catalytic activity">
    <reaction evidence="6">
        <text>a 2'-deoxyadenosine in DNA + S-adenosyl-L-methionine = an N(6)-methyl-2'-deoxyadenosine in DNA + S-adenosyl-L-homocysteine + H(+)</text>
        <dbReference type="Rhea" id="RHEA:15197"/>
        <dbReference type="Rhea" id="RHEA-COMP:12418"/>
        <dbReference type="Rhea" id="RHEA-COMP:12419"/>
        <dbReference type="ChEBI" id="CHEBI:15378"/>
        <dbReference type="ChEBI" id="CHEBI:57856"/>
        <dbReference type="ChEBI" id="CHEBI:59789"/>
        <dbReference type="ChEBI" id="CHEBI:90615"/>
        <dbReference type="ChEBI" id="CHEBI:90616"/>
        <dbReference type="EC" id="2.1.1.72"/>
    </reaction>
</comment>
<dbReference type="Gene3D" id="3.40.50.150">
    <property type="entry name" value="Vaccinia Virus protein VP39"/>
    <property type="match status" value="1"/>
</dbReference>
<dbReference type="SUPFAM" id="SSF53335">
    <property type="entry name" value="S-adenosyl-L-methionine-dependent methyltransferases"/>
    <property type="match status" value="1"/>
</dbReference>
<dbReference type="Pfam" id="PF02384">
    <property type="entry name" value="N6_Mtase"/>
    <property type="match status" value="1"/>
</dbReference>
<dbReference type="InterPro" id="IPR029063">
    <property type="entry name" value="SAM-dependent_MTases_sf"/>
</dbReference>
<feature type="domain" description="DNA methylase adenine-specific" evidence="7">
    <location>
        <begin position="384"/>
        <end position="695"/>
    </location>
</feature>
<proteinExistence type="predicted"/>
<evidence type="ECO:0000313" key="9">
    <source>
        <dbReference type="Proteomes" id="UP000032120"/>
    </source>
</evidence>
<name>A0A0D0HUG4_9MICO</name>
<evidence type="ECO:0000256" key="4">
    <source>
        <dbReference type="ARBA" id="ARBA00022747"/>
    </source>
</evidence>
<dbReference type="OrthoDB" id="4280289at2"/>
<sequence>MSTNSLAAVKALRSFADKKIIPTQTGLLSWKEYANRPGRVDEESVIQPVVFPAFAKEILGWDLTVNLAAESNSDEGAPDFTPADAVTHPFVFETKGTNAGLALLGHDAQVLKYLRIGYPRIQKVVLTNMLSARIFDRDEHGALRERYTVHFKGLLSGNLAGVGNSVEAERLYEFVQEFSHRVLTREQKLERVRQAPPWNLEIANTSSAWIVTRVDGIVQLLKSEILREIQDGILGDRSVVLEDESGPILTELQGLASRIGIEESGSLSIADFTGATPSSDLGKALAQYAAHVAFFTTAKLLLVRVWEDLRMLEPMLYNGGFKKQMERFENVIGDVINHAFSKAKERYRPLFDQRNAYSWYVPNDDHYADIVYELANTYFGGIESDVLGQVYERMLERIDRKLLGVYYTPRDIIKLIWDLVDLDSLSDQAEAIERTPRILDIATGSGGFLVEAATRLRSRLAEQTASGADIDKRKWLADVSDGLNGVEYQRFAAYLAELNLIVQLGHVLASSPGLAIPSMGIISADTLSLHEPAAVFENELEPALEPLLNNGNTAARKDRIQSAEASNFLMDAAIGNPPYIGEKLASPILNATRREYPYWNNFVGPHMDYLYWFLILGVSKLREEGRFGFITTEYWMRADGAGPLRKYLGEKTTIERIILFRDFRLFPDAKGQHSLIVIGRRTSEPKRSKPKVSIYRGSGDVGAARTAILDAIRDGRSAAKVDTFTASLSPNILLGSSWAEVLLTSNERSRRQKTPEWHPNFPDCL</sequence>
<reference evidence="8 9" key="1">
    <citation type="submission" date="2015-01" db="EMBL/GenBank/DDBJ databases">
        <title>Draft genome sequence of Leucobacter komagatae strain VKM ST2845.</title>
        <authorList>
            <person name="Karlyshev A.V."/>
            <person name="Kudryashova E.B."/>
        </authorList>
    </citation>
    <scope>NUCLEOTIDE SEQUENCE [LARGE SCALE GENOMIC DNA]</scope>
    <source>
        <strain evidence="8 9">VKM ST2845</strain>
    </source>
</reference>
<evidence type="ECO:0000256" key="1">
    <source>
        <dbReference type="ARBA" id="ARBA00011900"/>
    </source>
</evidence>
<dbReference type="GO" id="GO:0008170">
    <property type="term" value="F:N-methyltransferase activity"/>
    <property type="evidence" value="ECO:0007669"/>
    <property type="project" value="InterPro"/>
</dbReference>
<dbReference type="RefSeq" id="WP_042545506.1">
    <property type="nucleotide sequence ID" value="NZ_JXSQ01000047.1"/>
</dbReference>
<dbReference type="GO" id="GO:0032259">
    <property type="term" value="P:methylation"/>
    <property type="evidence" value="ECO:0007669"/>
    <property type="project" value="UniProtKB-KW"/>
</dbReference>
<evidence type="ECO:0000256" key="2">
    <source>
        <dbReference type="ARBA" id="ARBA00022603"/>
    </source>
</evidence>
<keyword evidence="9" id="KW-1185">Reference proteome</keyword>
<dbReference type="EC" id="2.1.1.72" evidence="1"/>
<keyword evidence="5" id="KW-0238">DNA-binding</keyword>
<keyword evidence="2" id="KW-0489">Methyltransferase</keyword>
<dbReference type="PRINTS" id="PR00507">
    <property type="entry name" value="N12N6MTFRASE"/>
</dbReference>
<comment type="caution">
    <text evidence="8">The sequence shown here is derived from an EMBL/GenBank/DDBJ whole genome shotgun (WGS) entry which is preliminary data.</text>
</comment>
<dbReference type="GO" id="GO:0003677">
    <property type="term" value="F:DNA binding"/>
    <property type="evidence" value="ECO:0007669"/>
    <property type="project" value="UniProtKB-KW"/>
</dbReference>
<dbReference type="AlphaFoldDB" id="A0A0D0HUG4"/>
<dbReference type="InterPro" id="IPR003356">
    <property type="entry name" value="DNA_methylase_A-5"/>
</dbReference>